<dbReference type="Pfam" id="PF14175">
    <property type="entry name" value="YaaC"/>
    <property type="match status" value="1"/>
</dbReference>
<organism evidence="1 2">
    <name type="scientific">Rubidibacter lacunae KORDI 51-2</name>
    <dbReference type="NCBI Taxonomy" id="582515"/>
    <lineage>
        <taxon>Bacteria</taxon>
        <taxon>Bacillati</taxon>
        <taxon>Cyanobacteriota</taxon>
        <taxon>Cyanophyceae</taxon>
        <taxon>Oscillatoriophycideae</taxon>
        <taxon>Chroococcales</taxon>
        <taxon>Aphanothecaceae</taxon>
        <taxon>Rubidibacter</taxon>
    </lineage>
</organism>
<evidence type="ECO:0000313" key="2">
    <source>
        <dbReference type="Proteomes" id="UP000016960"/>
    </source>
</evidence>
<comment type="caution">
    <text evidence="1">The sequence shown here is derived from an EMBL/GenBank/DDBJ whole genome shotgun (WGS) entry which is preliminary data.</text>
</comment>
<protein>
    <submittedName>
        <fullName evidence="1">Uncharacterized protein</fullName>
    </submittedName>
</protein>
<dbReference type="Proteomes" id="UP000016960">
    <property type="component" value="Unassembled WGS sequence"/>
</dbReference>
<sequence>MGILRLPLLGSFQRGPRLKTENSLEAVWSQIERASLPDYLATLTPFKTADWDCNRAYAAVRIRQAVEFRRSAASGTLVTAPLTLYYSFLNLLRGFMALVPEIRSTPGHGLALVEAPDLLSTAARLQRAGTFREYLTAVGATSTLQKPITLSDCLSYIPELLSGGPTTESRNVYPARIEAKSNGDTRVHLSVPEDEVE</sequence>
<dbReference type="AlphaFoldDB" id="U5DNR5"/>
<gene>
    <name evidence="1" type="ORF">KR51_00019170</name>
</gene>
<reference evidence="1 2" key="1">
    <citation type="submission" date="2013-05" db="EMBL/GenBank/DDBJ databases">
        <title>Draft genome sequence of Rubidibacter lacunae KORDI 51-2.</title>
        <authorList>
            <person name="Choi D.H."/>
            <person name="Noh J.H."/>
            <person name="Kwon K.-K."/>
            <person name="Lee J.-H."/>
            <person name="Ryu J.-Y."/>
        </authorList>
    </citation>
    <scope>NUCLEOTIDE SEQUENCE [LARGE SCALE GENOMIC DNA]</scope>
    <source>
        <strain evidence="1 2">KORDI 51-2</strain>
    </source>
</reference>
<dbReference type="InParanoid" id="U5DNR5"/>
<dbReference type="EMBL" id="ASSJ01000049">
    <property type="protein sequence ID" value="ERN41350.1"/>
    <property type="molecule type" value="Genomic_DNA"/>
</dbReference>
<evidence type="ECO:0000313" key="1">
    <source>
        <dbReference type="EMBL" id="ERN41350.1"/>
    </source>
</evidence>
<dbReference type="InterPro" id="IPR026988">
    <property type="entry name" value="YaaC-like"/>
</dbReference>
<keyword evidence="2" id="KW-1185">Reference proteome</keyword>
<proteinExistence type="predicted"/>
<name>U5DNR5_9CHRO</name>
<accession>U5DNR5</accession>